<dbReference type="Gene3D" id="1.10.260.40">
    <property type="entry name" value="lambda repressor-like DNA-binding domains"/>
    <property type="match status" value="1"/>
</dbReference>
<dbReference type="InterPro" id="IPR001387">
    <property type="entry name" value="Cro/C1-type_HTH"/>
</dbReference>
<comment type="caution">
    <text evidence="3">The sequence shown here is derived from an EMBL/GenBank/DDBJ whole genome shotgun (WGS) entry which is preliminary data.</text>
</comment>
<organism evidence="3 4">
    <name type="scientific">Brevibacillus thermoruber</name>
    <dbReference type="NCBI Taxonomy" id="33942"/>
    <lineage>
        <taxon>Bacteria</taxon>
        <taxon>Bacillati</taxon>
        <taxon>Bacillota</taxon>
        <taxon>Bacilli</taxon>
        <taxon>Bacillales</taxon>
        <taxon>Paenibacillaceae</taxon>
        <taxon>Brevibacillus</taxon>
    </lineage>
</organism>
<dbReference type="SMART" id="SM00530">
    <property type="entry name" value="HTH_XRE"/>
    <property type="match status" value="1"/>
</dbReference>
<keyword evidence="1" id="KW-0238">DNA-binding</keyword>
<dbReference type="InterPro" id="IPR010982">
    <property type="entry name" value="Lambda_DNA-bd_dom_sf"/>
</dbReference>
<evidence type="ECO:0000313" key="4">
    <source>
        <dbReference type="Proteomes" id="UP001151071"/>
    </source>
</evidence>
<gene>
    <name evidence="3" type="ORF">O3V59_08630</name>
</gene>
<dbReference type="GO" id="GO:0003677">
    <property type="term" value="F:DNA binding"/>
    <property type="evidence" value="ECO:0007669"/>
    <property type="project" value="UniProtKB-KW"/>
</dbReference>
<dbReference type="AlphaFoldDB" id="A0A9X3Z3A7"/>
<dbReference type="Pfam" id="PF01381">
    <property type="entry name" value="HTH_3"/>
    <property type="match status" value="1"/>
</dbReference>
<protein>
    <submittedName>
        <fullName evidence="3">Helix-turn-helix transcriptional regulator</fullName>
    </submittedName>
</protein>
<reference evidence="3" key="1">
    <citation type="submission" date="2022-12" db="EMBL/GenBank/DDBJ databases">
        <title>Draft genome sequence of the thermophilic strain Brevibacillus thermoruber HT42, isolated from Los Humeros, Puebla, Mexico, with biotechnological potential.</title>
        <authorList>
            <person name="Lara Sanchez J."/>
            <person name="Solis Palacios R."/>
            <person name="Bustos Baena A.S."/>
            <person name="Ruz Baez A.E."/>
            <person name="Espinosa Luna G."/>
            <person name="Oliart Ros R.M."/>
        </authorList>
    </citation>
    <scope>NUCLEOTIDE SEQUENCE</scope>
    <source>
        <strain evidence="3">HT42</strain>
    </source>
</reference>
<dbReference type="Proteomes" id="UP001151071">
    <property type="component" value="Unassembled WGS sequence"/>
</dbReference>
<dbReference type="EMBL" id="JAPYYP010000008">
    <property type="protein sequence ID" value="MDA5108425.1"/>
    <property type="molecule type" value="Genomic_DNA"/>
</dbReference>
<dbReference type="PROSITE" id="PS50943">
    <property type="entry name" value="HTH_CROC1"/>
    <property type="match status" value="1"/>
</dbReference>
<proteinExistence type="predicted"/>
<evidence type="ECO:0000259" key="2">
    <source>
        <dbReference type="PROSITE" id="PS50943"/>
    </source>
</evidence>
<name>A0A9X3Z3A7_9BACL</name>
<dbReference type="PANTHER" id="PTHR46558">
    <property type="entry name" value="TRACRIPTIONAL REGULATORY PROTEIN-RELATED-RELATED"/>
    <property type="match status" value="1"/>
</dbReference>
<keyword evidence="4" id="KW-1185">Reference proteome</keyword>
<evidence type="ECO:0000313" key="3">
    <source>
        <dbReference type="EMBL" id="MDA5108425.1"/>
    </source>
</evidence>
<dbReference type="CDD" id="cd00093">
    <property type="entry name" value="HTH_XRE"/>
    <property type="match status" value="1"/>
</dbReference>
<feature type="domain" description="HTH cro/C1-type" evidence="2">
    <location>
        <begin position="17"/>
        <end position="61"/>
    </location>
</feature>
<dbReference type="SUPFAM" id="SSF47413">
    <property type="entry name" value="lambda repressor-like DNA-binding domains"/>
    <property type="match status" value="1"/>
</dbReference>
<accession>A0A9X3Z3A7</accession>
<sequence>MNVLKNVKMVLLRGDRSQKQVADEIGIPVSTYAMIEAGHRFPRKELQLKLARYFGVTVDELFFGEKGHETRTKPA</sequence>
<evidence type="ECO:0000256" key="1">
    <source>
        <dbReference type="ARBA" id="ARBA00023125"/>
    </source>
</evidence>
<dbReference type="PANTHER" id="PTHR46558:SF11">
    <property type="entry name" value="HTH-TYPE TRANSCRIPTIONAL REGULATOR XRE"/>
    <property type="match status" value="1"/>
</dbReference>